<comment type="caution">
    <text evidence="1">The sequence shown here is derived from an EMBL/GenBank/DDBJ whole genome shotgun (WGS) entry which is preliminary data.</text>
</comment>
<dbReference type="EMBL" id="VSRR010003125">
    <property type="protein sequence ID" value="MPC34763.1"/>
    <property type="molecule type" value="Genomic_DNA"/>
</dbReference>
<name>A0A5B7EPA9_PORTR</name>
<organism evidence="1 2">
    <name type="scientific">Portunus trituberculatus</name>
    <name type="common">Swimming crab</name>
    <name type="synonym">Neptunus trituberculatus</name>
    <dbReference type="NCBI Taxonomy" id="210409"/>
    <lineage>
        <taxon>Eukaryota</taxon>
        <taxon>Metazoa</taxon>
        <taxon>Ecdysozoa</taxon>
        <taxon>Arthropoda</taxon>
        <taxon>Crustacea</taxon>
        <taxon>Multicrustacea</taxon>
        <taxon>Malacostraca</taxon>
        <taxon>Eumalacostraca</taxon>
        <taxon>Eucarida</taxon>
        <taxon>Decapoda</taxon>
        <taxon>Pleocyemata</taxon>
        <taxon>Brachyura</taxon>
        <taxon>Eubrachyura</taxon>
        <taxon>Portunoidea</taxon>
        <taxon>Portunidae</taxon>
        <taxon>Portuninae</taxon>
        <taxon>Portunus</taxon>
    </lineage>
</organism>
<proteinExistence type="predicted"/>
<accession>A0A5B7EPA9</accession>
<dbReference type="OrthoDB" id="10253041at2759"/>
<dbReference type="AlphaFoldDB" id="A0A5B7EPA9"/>
<evidence type="ECO:0000313" key="2">
    <source>
        <dbReference type="Proteomes" id="UP000324222"/>
    </source>
</evidence>
<protein>
    <submittedName>
        <fullName evidence="1">Uncharacterized protein</fullName>
    </submittedName>
</protein>
<sequence>MHTRKSPTNTTCRCPYVTGMCHVFTGSARLAKLQRGRTRKGLVRFRYHPCMDHVVLLFASIDSLTWKPPYIWNIFQRYCATRVPARGCNMGSLQDPRKEDATGSEKPGYSCYRLQAAATAAAPGTRSSSPPHARDLYGVVREACAQQNVKWPVECQVGTM</sequence>
<dbReference type="Proteomes" id="UP000324222">
    <property type="component" value="Unassembled WGS sequence"/>
</dbReference>
<reference evidence="1 2" key="1">
    <citation type="submission" date="2019-05" db="EMBL/GenBank/DDBJ databases">
        <title>Another draft genome of Portunus trituberculatus and its Hox gene families provides insights of decapod evolution.</title>
        <authorList>
            <person name="Jeong J.-H."/>
            <person name="Song I."/>
            <person name="Kim S."/>
            <person name="Choi T."/>
            <person name="Kim D."/>
            <person name="Ryu S."/>
            <person name="Kim W."/>
        </authorList>
    </citation>
    <scope>NUCLEOTIDE SEQUENCE [LARGE SCALE GENOMIC DNA]</scope>
    <source>
        <tissue evidence="1">Muscle</tissue>
    </source>
</reference>
<evidence type="ECO:0000313" key="1">
    <source>
        <dbReference type="EMBL" id="MPC34763.1"/>
    </source>
</evidence>
<keyword evidence="2" id="KW-1185">Reference proteome</keyword>
<gene>
    <name evidence="1" type="ORF">E2C01_028164</name>
</gene>